<dbReference type="Pfam" id="PF10310">
    <property type="entry name" value="DUF5427"/>
    <property type="match status" value="1"/>
</dbReference>
<dbReference type="Proteomes" id="UP000193719">
    <property type="component" value="Unassembled WGS sequence"/>
</dbReference>
<gene>
    <name evidence="2" type="ORF">BCR36DRAFT_182896</name>
</gene>
<evidence type="ECO:0000313" key="3">
    <source>
        <dbReference type="Proteomes" id="UP000193719"/>
    </source>
</evidence>
<dbReference type="PANTHER" id="PTHR28265:SF1">
    <property type="entry name" value="MAINTENANCE OF TELOMERE CAPPING PROTEIN 1"/>
    <property type="match status" value="1"/>
</dbReference>
<dbReference type="EMBL" id="MCFH01000009">
    <property type="protein sequence ID" value="ORX55252.1"/>
    <property type="molecule type" value="Genomic_DNA"/>
</dbReference>
<evidence type="ECO:0000313" key="2">
    <source>
        <dbReference type="EMBL" id="ORX55252.1"/>
    </source>
</evidence>
<reference evidence="2 3" key="2">
    <citation type="submission" date="2016-08" db="EMBL/GenBank/DDBJ databases">
        <title>Pervasive Adenine N6-methylation of Active Genes in Fungi.</title>
        <authorList>
            <consortium name="DOE Joint Genome Institute"/>
            <person name="Mondo S.J."/>
            <person name="Dannebaum R.O."/>
            <person name="Kuo R.C."/>
            <person name="Labutti K."/>
            <person name="Haridas S."/>
            <person name="Kuo A."/>
            <person name="Salamov A."/>
            <person name="Ahrendt S.R."/>
            <person name="Lipzen A."/>
            <person name="Sullivan W."/>
            <person name="Andreopoulos W.B."/>
            <person name="Clum A."/>
            <person name="Lindquist E."/>
            <person name="Daum C."/>
            <person name="Ramamoorthy G.K."/>
            <person name="Gryganskyi A."/>
            <person name="Culley D."/>
            <person name="Magnuson J.K."/>
            <person name="James T.Y."/>
            <person name="O'Malley M.A."/>
            <person name="Stajich J.E."/>
            <person name="Spatafora J.W."/>
            <person name="Visel A."/>
            <person name="Grigoriev I.V."/>
        </authorList>
    </citation>
    <scope>NUCLEOTIDE SEQUENCE [LARGE SCALE GENOMIC DNA]</scope>
    <source>
        <strain evidence="3">finn</strain>
    </source>
</reference>
<feature type="compositionally biased region" description="Low complexity" evidence="1">
    <location>
        <begin position="66"/>
        <end position="92"/>
    </location>
</feature>
<name>A0A1Y1VGV7_9FUNG</name>
<dbReference type="STRING" id="1754191.A0A1Y1VGV7"/>
<feature type="region of interest" description="Disordered" evidence="1">
    <location>
        <begin position="66"/>
        <end position="99"/>
    </location>
</feature>
<dbReference type="InterPro" id="IPR018814">
    <property type="entry name" value="DUF5427"/>
</dbReference>
<dbReference type="PANTHER" id="PTHR28265">
    <property type="entry name" value="MAINTENANCE OF TELOMERE CAPPING PROTEIN 1"/>
    <property type="match status" value="1"/>
</dbReference>
<proteinExistence type="predicted"/>
<keyword evidence="3" id="KW-1185">Reference proteome</keyword>
<dbReference type="AlphaFoldDB" id="A0A1Y1VGV7"/>
<protein>
    <submittedName>
        <fullName evidence="2">Uncharacterized protein</fullName>
    </submittedName>
</protein>
<reference evidence="2 3" key="1">
    <citation type="submission" date="2016-08" db="EMBL/GenBank/DDBJ databases">
        <title>Genomes of anaerobic fungi encode conserved fungal cellulosomes for biomass hydrolysis.</title>
        <authorList>
            <consortium name="DOE Joint Genome Institute"/>
            <person name="Haitjema C.H."/>
            <person name="Gilmore S.P."/>
            <person name="Henske J.K."/>
            <person name="Solomon K.V."/>
            <person name="De Groot R."/>
            <person name="Kuo A."/>
            <person name="Mondo S.J."/>
            <person name="Salamov A.A."/>
            <person name="Labutti K."/>
            <person name="Zhao Z."/>
            <person name="Chiniquy J."/>
            <person name="Barry K."/>
            <person name="Brewer H.M."/>
            <person name="Purvine S.O."/>
            <person name="Wright A.T."/>
            <person name="Boxma B."/>
            <person name="Van Alen T."/>
            <person name="Hackstein J.H."/>
            <person name="Baker S.E."/>
            <person name="Grigoriev I.V."/>
            <person name="O'Malley M.A."/>
        </authorList>
    </citation>
    <scope>NUCLEOTIDE SEQUENCE [LARGE SCALE GENOMIC DNA]</scope>
    <source>
        <strain evidence="3">finn</strain>
    </source>
</reference>
<evidence type="ECO:0000256" key="1">
    <source>
        <dbReference type="SAM" id="MobiDB-lite"/>
    </source>
</evidence>
<accession>A0A1Y1VGV7</accession>
<dbReference type="OrthoDB" id="2134339at2759"/>
<organism evidence="2 3">
    <name type="scientific">Piromyces finnis</name>
    <dbReference type="NCBI Taxonomy" id="1754191"/>
    <lineage>
        <taxon>Eukaryota</taxon>
        <taxon>Fungi</taxon>
        <taxon>Fungi incertae sedis</taxon>
        <taxon>Chytridiomycota</taxon>
        <taxon>Chytridiomycota incertae sedis</taxon>
        <taxon>Neocallimastigomycetes</taxon>
        <taxon>Neocallimastigales</taxon>
        <taxon>Neocallimastigaceae</taxon>
        <taxon>Piromyces</taxon>
    </lineage>
</organism>
<sequence>MSNATHNDVLQFLESLDKLQAPTEETKTNTSTTTATTAIDTTNVNTKPSATTTESVLQFLDEITNNTSTANTSTPTASAPAKPTTTTTNAPTEQKQEAKSGWNWGSFWNNAQNTVNQASQNLKKSMEAAQKNLESNERIRGITSQFNKENIEKLSNDLKKMTVNVIDSIAPPISGYNMDNETTLWLQVNDKKDFSEQSNDVVKYVVEEMFANSAVRRNVIKGKFSIKNEIIPKEKQQPVSVGISAAISTADVRLVQRISSCSPKT</sequence>
<comment type="caution">
    <text evidence="2">The sequence shown here is derived from an EMBL/GenBank/DDBJ whole genome shotgun (WGS) entry which is preliminary data.</text>
</comment>